<comment type="subcellular location">
    <subcellularLocation>
        <location evidence="1 9">Cell membrane</location>
        <topology evidence="1 9">Single-pass membrane protein</topology>
    </subcellularLocation>
</comment>
<dbReference type="AlphaFoldDB" id="A0A366XUQ0"/>
<reference evidence="10 11" key="1">
    <citation type="submission" date="2018-07" db="EMBL/GenBank/DDBJ databases">
        <title>Lottiidibacillus patelloidae gen. nov., sp. nov., isolated from the intestinal tract of a marine limpet and the reclassification of B. taeanensis BH030017T, B. algicola KMM 3737T and B. hwajinpoensis SW-72T as genus Lottiidibacillus.</title>
        <authorList>
            <person name="Liu R."/>
            <person name="Huang Z."/>
        </authorList>
    </citation>
    <scope>NUCLEOTIDE SEQUENCE [LARGE SCALE GENOMIC DNA]</scope>
    <source>
        <strain evidence="10 11">BH030017</strain>
    </source>
</reference>
<evidence type="ECO:0000256" key="1">
    <source>
        <dbReference type="ARBA" id="ARBA00004162"/>
    </source>
</evidence>
<keyword evidence="3 9" id="KW-1003">Cell membrane</keyword>
<keyword evidence="5 9" id="KW-0653">Protein transport</keyword>
<evidence type="ECO:0000256" key="4">
    <source>
        <dbReference type="ARBA" id="ARBA00022692"/>
    </source>
</evidence>
<dbReference type="InterPro" id="IPR003369">
    <property type="entry name" value="TatA/B/E"/>
</dbReference>
<evidence type="ECO:0000313" key="11">
    <source>
        <dbReference type="Proteomes" id="UP000253314"/>
    </source>
</evidence>
<keyword evidence="2 9" id="KW-0813">Transport</keyword>
<evidence type="ECO:0000256" key="6">
    <source>
        <dbReference type="ARBA" id="ARBA00022989"/>
    </source>
</evidence>
<comment type="subunit">
    <text evidence="9">Forms a complex with TatC.</text>
</comment>
<dbReference type="Pfam" id="PF02416">
    <property type="entry name" value="TatA_B_E"/>
    <property type="match status" value="1"/>
</dbReference>
<dbReference type="InterPro" id="IPR006312">
    <property type="entry name" value="TatA/E"/>
</dbReference>
<accession>A0A366XUQ0</accession>
<dbReference type="PANTHER" id="PTHR42982">
    <property type="entry name" value="SEC-INDEPENDENT PROTEIN TRANSLOCASE PROTEIN TATA"/>
    <property type="match status" value="1"/>
</dbReference>
<name>A0A366XUQ0_9BACI</name>
<evidence type="ECO:0000256" key="7">
    <source>
        <dbReference type="ARBA" id="ARBA00023010"/>
    </source>
</evidence>
<keyword evidence="7 9" id="KW-0811">Translocation</keyword>
<organism evidence="10 11">
    <name type="scientific">Bacillus taeanensis</name>
    <dbReference type="NCBI Taxonomy" id="273032"/>
    <lineage>
        <taxon>Bacteria</taxon>
        <taxon>Bacillati</taxon>
        <taxon>Bacillota</taxon>
        <taxon>Bacilli</taxon>
        <taxon>Bacillales</taxon>
        <taxon>Bacillaceae</taxon>
        <taxon>Bacillus</taxon>
    </lineage>
</organism>
<protein>
    <recommendedName>
        <fullName evidence="9">Sec-independent protein translocase protein TatA</fullName>
    </recommendedName>
</protein>
<proteinExistence type="inferred from homology"/>
<keyword evidence="6 9" id="KW-1133">Transmembrane helix</keyword>
<evidence type="ECO:0000256" key="3">
    <source>
        <dbReference type="ARBA" id="ARBA00022475"/>
    </source>
</evidence>
<dbReference type="NCBIfam" id="NF011430">
    <property type="entry name" value="PRK14861.1"/>
    <property type="match status" value="1"/>
</dbReference>
<evidence type="ECO:0000256" key="2">
    <source>
        <dbReference type="ARBA" id="ARBA00022448"/>
    </source>
</evidence>
<keyword evidence="8 9" id="KW-0472">Membrane</keyword>
<dbReference type="GO" id="GO:0008320">
    <property type="term" value="F:protein transmembrane transporter activity"/>
    <property type="evidence" value="ECO:0007669"/>
    <property type="project" value="UniProtKB-UniRule"/>
</dbReference>
<comment type="similarity">
    <text evidence="9">Belongs to the TatA/E family.</text>
</comment>
<feature type="transmembrane region" description="Helical" evidence="9">
    <location>
        <begin position="6"/>
        <end position="24"/>
    </location>
</feature>
<dbReference type="EMBL" id="QOCW01000009">
    <property type="protein sequence ID" value="RBW69627.1"/>
    <property type="molecule type" value="Genomic_DNA"/>
</dbReference>
<dbReference type="Proteomes" id="UP000253314">
    <property type="component" value="Unassembled WGS sequence"/>
</dbReference>
<gene>
    <name evidence="9" type="primary">tatA</name>
    <name evidence="10" type="ORF">DS031_10390</name>
</gene>
<keyword evidence="11" id="KW-1185">Reference proteome</keyword>
<dbReference type="HAMAP" id="MF_00236">
    <property type="entry name" value="TatA_E"/>
    <property type="match status" value="1"/>
</dbReference>
<dbReference type="PANTHER" id="PTHR42982:SF1">
    <property type="entry name" value="SEC-INDEPENDENT PROTEIN TRANSLOCASE PROTEIN TATA"/>
    <property type="match status" value="1"/>
</dbReference>
<evidence type="ECO:0000313" key="10">
    <source>
        <dbReference type="EMBL" id="RBW69627.1"/>
    </source>
</evidence>
<keyword evidence="4 9" id="KW-0812">Transmembrane</keyword>
<comment type="caution">
    <text evidence="10">The sequence shown here is derived from an EMBL/GenBank/DDBJ whole genome shotgun (WGS) entry which is preliminary data.</text>
</comment>
<comment type="function">
    <text evidence="9">Part of the twin-arginine translocation (Tat) system that transports large folded proteins containing a characteristic twin-arginine motif in their signal peptide across membranes. TatA could form the protein-conducting channel of the Tat system.</text>
</comment>
<evidence type="ECO:0000256" key="9">
    <source>
        <dbReference type="HAMAP-Rule" id="MF_00236"/>
    </source>
</evidence>
<evidence type="ECO:0000256" key="5">
    <source>
        <dbReference type="ARBA" id="ARBA00022927"/>
    </source>
</evidence>
<sequence length="58" mass="6129">MPLGPGSIAIIAFIAILIFGADKLPKLGKATGESLREFKNATKGIADDDDDANKKQDK</sequence>
<dbReference type="NCBIfam" id="TIGR01411">
    <property type="entry name" value="tatAE"/>
    <property type="match status" value="1"/>
</dbReference>
<dbReference type="GO" id="GO:0033281">
    <property type="term" value="C:TAT protein transport complex"/>
    <property type="evidence" value="ECO:0007669"/>
    <property type="project" value="UniProtKB-UniRule"/>
</dbReference>
<dbReference type="RefSeq" id="WP_113806013.1">
    <property type="nucleotide sequence ID" value="NZ_QOCW01000009.1"/>
</dbReference>
<dbReference type="GO" id="GO:0043953">
    <property type="term" value="P:protein transport by the Tat complex"/>
    <property type="evidence" value="ECO:0007669"/>
    <property type="project" value="UniProtKB-UniRule"/>
</dbReference>
<dbReference type="Gene3D" id="1.20.5.3310">
    <property type="match status" value="1"/>
</dbReference>
<evidence type="ECO:0000256" key="8">
    <source>
        <dbReference type="ARBA" id="ARBA00023136"/>
    </source>
</evidence>